<protein>
    <recommendedName>
        <fullName evidence="3">Flagellar transcriptional regulator FlhC</fullName>
    </recommendedName>
</protein>
<dbReference type="RefSeq" id="WP_130097174.1">
    <property type="nucleotide sequence ID" value="NZ_RCYA01000001.1"/>
</dbReference>
<organism evidence="1 2">
    <name type="scientific">Citrobacter amalonaticus</name>
    <dbReference type="NCBI Taxonomy" id="35703"/>
    <lineage>
        <taxon>Bacteria</taxon>
        <taxon>Pseudomonadati</taxon>
        <taxon>Pseudomonadota</taxon>
        <taxon>Gammaproteobacteria</taxon>
        <taxon>Enterobacterales</taxon>
        <taxon>Enterobacteriaceae</taxon>
        <taxon>Citrobacter</taxon>
    </lineage>
</organism>
<reference evidence="1 2" key="1">
    <citation type="journal article" date="2019" name="Science, e1252229">
        <title>Invertible promoters mediate bacterial phase variation, antibiotic resistance, and host adaptation in the gut.</title>
        <authorList>
            <person name="Jiang X."/>
            <person name="Hall A.B."/>
            <person name="Arthur T.D."/>
            <person name="Plichta D.R."/>
            <person name="Covington C.T."/>
            <person name="Poyet M."/>
            <person name="Crothers J."/>
            <person name="Moses P.L."/>
            <person name="Tolonen A.C."/>
            <person name="Vlamakis H."/>
            <person name="Alm E.J."/>
            <person name="Xavier R.J."/>
        </authorList>
    </citation>
    <scope>NUCLEOTIDE SEQUENCE [LARGE SCALE GENOMIC DNA]</scope>
    <source>
        <strain evidence="2">ca_0067</strain>
    </source>
</reference>
<proteinExistence type="predicted"/>
<keyword evidence="2" id="KW-1185">Reference proteome</keyword>
<comment type="caution">
    <text evidence="1">The sequence shown here is derived from an EMBL/GenBank/DDBJ whole genome shotgun (WGS) entry which is preliminary data.</text>
</comment>
<name>A0ABY0HZS7_CITAM</name>
<dbReference type="Proteomes" id="UP000292985">
    <property type="component" value="Unassembled WGS sequence"/>
</dbReference>
<accession>A0ABY0HZS7</accession>
<evidence type="ECO:0008006" key="3">
    <source>
        <dbReference type="Google" id="ProtNLM"/>
    </source>
</evidence>
<dbReference type="EMBL" id="RCYA01000001">
    <property type="protein sequence ID" value="RYT46464.1"/>
    <property type="molecule type" value="Genomic_DNA"/>
</dbReference>
<sequence>MSMQMHSMPWPESQAIFLSKTYLYMDMDELCKKLQRTKASIQMKASSMGLYRCGKLTINDLWLIEALLDAGLEHAVIARKFELSKPQLMRVLETGAFHCDICGTFSASMRSSYWKFDGEPQRTYSCCPACCRAMVESFNAGHDGPLLARRRGEA</sequence>
<gene>
    <name evidence="1" type="ORF">EAJ18_01985</name>
</gene>
<evidence type="ECO:0000313" key="1">
    <source>
        <dbReference type="EMBL" id="RYT46464.1"/>
    </source>
</evidence>
<evidence type="ECO:0000313" key="2">
    <source>
        <dbReference type="Proteomes" id="UP000292985"/>
    </source>
</evidence>